<feature type="region of interest" description="Disordered" evidence="12">
    <location>
        <begin position="371"/>
        <end position="520"/>
    </location>
</feature>
<dbReference type="InterPro" id="IPR011009">
    <property type="entry name" value="Kinase-like_dom_sf"/>
</dbReference>
<dbReference type="PROSITE" id="PS00108">
    <property type="entry name" value="PROTEIN_KINASE_ST"/>
    <property type="match status" value="1"/>
</dbReference>
<dbReference type="CDD" id="cd14210">
    <property type="entry name" value="PKc_DYRK"/>
    <property type="match status" value="1"/>
</dbReference>
<feature type="region of interest" description="Disordered" evidence="12">
    <location>
        <begin position="158"/>
        <end position="184"/>
    </location>
</feature>
<accession>A0A1X0R2Z0</accession>
<sequence>MSSSTITNPYITENWLHMKQDHDYLKVETKKQQQQDAKRNSRHILETIEAEKQKALMQRRKSSLLQQQQTPRLRTKKSNELLVPRRQSTTTAKEGTGLITFADRFRDTLAVGRKQELAKLGIYTSPQEKKPVKTRVTTITSPQPKNNNVVEIINNAKRRSSTTKEKILQQQQQPRRRTLSSGSVLQERTKLTPTYMKSTVAADQQRRHSVANTLANRASPRRKNSIKSAEDEVEAVRRKSILAAATLKARQLNTENRSTSSTSTGSGGEEKKTIKKKVDPNETLATRRMSRTESLKEGLPTSPSMAAKVTRRKSIIKQQQEDAQQAKKTTTTPTTPSTRTVRKRGKTLPGSLAKPPAVQSVHLPPMKVEPIKLNLPKTTKRNSLLPKSPSMKAANTSTNRLSCSNKTTPIPNSSCSSSSSSAGETVPKKTLSSRKLKGQSHLGISTSRRASMKQPATASVVTPPLKSSPISAASPRVRPGSGRRQSLAETKRSHTTEIDYPRKLSTSAYSTNSRKNSLADESNTIAASANQQGRSPRIVSLLEKLEAMVAEHAIDEDVKTNGTRIRKSQSYANEIDLLSDTRPQRIKDTLMKWDKEMVEAFSPGVPKSPQIAIKFYGHQLSPYEQSEIHNYSEIYFLGQHAKKYQAMPDNPAMNYGYDDERGDYKSVVSDHLAYRYEILEELGRGSFGQVVKCLDHKTNMTVAVKLIRNKKRFYAQAKTEVKILSDLIKWDPEDRHHNVKMTDHFYFRNHLCIACECLSMNLYEFIKINNFQGFHIPLIKRFTVQLLRSLSLLAKHGVIHCDLKPENILLKHPSKSTIKVIDFGSSCLETERVYTYIQSRFYRSPEIILGLDYTKAIDMWSLGCIIAELYTGIPLFPGENEQEQLACIMEVLGVPDMELIQLSERRHLFFDRRGEPRVVCNSRGKKRKAGSKTLSQALRCNDPLFLDFIKQCLEWNPAKRLSPDKAFQHEWILQSTKQTKDAPSL</sequence>
<dbReference type="Gene3D" id="3.30.200.20">
    <property type="entry name" value="Phosphorylase Kinase, domain 1"/>
    <property type="match status" value="1"/>
</dbReference>
<dbReference type="GO" id="GO:0004712">
    <property type="term" value="F:protein serine/threonine/tyrosine kinase activity"/>
    <property type="evidence" value="ECO:0007669"/>
    <property type="project" value="UniProtKB-EC"/>
</dbReference>
<dbReference type="Gene3D" id="3.30.10.30">
    <property type="entry name" value="DYRK"/>
    <property type="match status" value="1"/>
</dbReference>
<dbReference type="VEuPathDB" id="FungiDB:BCV72DRAFT_291952"/>
<dbReference type="Gene3D" id="1.10.510.10">
    <property type="entry name" value="Transferase(Phosphotransferase) domain 1"/>
    <property type="match status" value="1"/>
</dbReference>
<evidence type="ECO:0000256" key="3">
    <source>
        <dbReference type="ARBA" id="ARBA00022527"/>
    </source>
</evidence>
<feature type="compositionally biased region" description="Polar residues" evidence="12">
    <location>
        <begin position="393"/>
        <end position="412"/>
    </location>
</feature>
<evidence type="ECO:0000256" key="9">
    <source>
        <dbReference type="ARBA" id="ARBA00049308"/>
    </source>
</evidence>
<feature type="compositionally biased region" description="Low complexity" evidence="12">
    <location>
        <begin position="327"/>
        <end position="339"/>
    </location>
</feature>
<keyword evidence="6 14" id="KW-0418">Kinase</keyword>
<keyword evidence="5 11" id="KW-0547">Nucleotide-binding</keyword>
<organism evidence="14">
    <name type="scientific">Rhizopus microsporus var. microsporus</name>
    <dbReference type="NCBI Taxonomy" id="86635"/>
    <lineage>
        <taxon>Eukaryota</taxon>
        <taxon>Fungi</taxon>
        <taxon>Fungi incertae sedis</taxon>
        <taxon>Mucoromycota</taxon>
        <taxon>Mucoromycotina</taxon>
        <taxon>Mucoromycetes</taxon>
        <taxon>Mucorales</taxon>
        <taxon>Mucorineae</taxon>
        <taxon>Rhizopodaceae</taxon>
        <taxon>Rhizopus</taxon>
    </lineage>
</organism>
<protein>
    <recommendedName>
        <fullName evidence="2">dual-specificity kinase</fullName>
        <ecNumber evidence="2">2.7.12.1</ecNumber>
    </recommendedName>
</protein>
<dbReference type="PANTHER" id="PTHR24058:SF22">
    <property type="entry name" value="DUAL SPECIFICITY TYROSINE-PHOSPHORYLATION-REGULATED KINASE 4"/>
    <property type="match status" value="1"/>
</dbReference>
<evidence type="ECO:0000256" key="6">
    <source>
        <dbReference type="ARBA" id="ARBA00022777"/>
    </source>
</evidence>
<dbReference type="OrthoDB" id="9332038at2759"/>
<evidence type="ECO:0000256" key="2">
    <source>
        <dbReference type="ARBA" id="ARBA00013203"/>
    </source>
</evidence>
<dbReference type="PANTHER" id="PTHR24058">
    <property type="entry name" value="DUAL SPECIFICITY PROTEIN KINASE"/>
    <property type="match status" value="1"/>
</dbReference>
<dbReference type="GO" id="GO:0004674">
    <property type="term" value="F:protein serine/threonine kinase activity"/>
    <property type="evidence" value="ECO:0007669"/>
    <property type="project" value="UniProtKB-KW"/>
</dbReference>
<dbReference type="InterPro" id="IPR042521">
    <property type="entry name" value="DYRK"/>
</dbReference>
<feature type="compositionally biased region" description="Basic and acidic residues" evidence="12">
    <location>
        <begin position="268"/>
        <end position="280"/>
    </location>
</feature>
<evidence type="ECO:0000259" key="13">
    <source>
        <dbReference type="PROSITE" id="PS50011"/>
    </source>
</evidence>
<comment type="catalytic activity">
    <reaction evidence="9">
        <text>L-threonyl-[protein] + ATP = O-phospho-L-threonyl-[protein] + ADP + H(+)</text>
        <dbReference type="Rhea" id="RHEA:46608"/>
        <dbReference type="Rhea" id="RHEA-COMP:11060"/>
        <dbReference type="Rhea" id="RHEA-COMP:11605"/>
        <dbReference type="ChEBI" id="CHEBI:15378"/>
        <dbReference type="ChEBI" id="CHEBI:30013"/>
        <dbReference type="ChEBI" id="CHEBI:30616"/>
        <dbReference type="ChEBI" id="CHEBI:61977"/>
        <dbReference type="ChEBI" id="CHEBI:456216"/>
        <dbReference type="EC" id="2.7.12.1"/>
    </reaction>
</comment>
<dbReference type="Proteomes" id="UP000242414">
    <property type="component" value="Unassembled WGS sequence"/>
</dbReference>
<feature type="compositionally biased region" description="Polar residues" evidence="12">
    <location>
        <begin position="504"/>
        <end position="520"/>
    </location>
</feature>
<proteinExistence type="inferred from homology"/>
<comment type="catalytic activity">
    <reaction evidence="8">
        <text>L-seryl-[protein] + ATP = O-phospho-L-seryl-[protein] + ADP + H(+)</text>
        <dbReference type="Rhea" id="RHEA:17989"/>
        <dbReference type="Rhea" id="RHEA-COMP:9863"/>
        <dbReference type="Rhea" id="RHEA-COMP:11604"/>
        <dbReference type="ChEBI" id="CHEBI:15378"/>
        <dbReference type="ChEBI" id="CHEBI:29999"/>
        <dbReference type="ChEBI" id="CHEBI:30616"/>
        <dbReference type="ChEBI" id="CHEBI:83421"/>
        <dbReference type="ChEBI" id="CHEBI:456216"/>
        <dbReference type="EC" id="2.7.12.1"/>
    </reaction>
</comment>
<evidence type="ECO:0000256" key="4">
    <source>
        <dbReference type="ARBA" id="ARBA00022679"/>
    </source>
</evidence>
<dbReference type="PROSITE" id="PS50011">
    <property type="entry name" value="PROTEIN_KINASE_DOM"/>
    <property type="match status" value="1"/>
</dbReference>
<evidence type="ECO:0000313" key="14">
    <source>
        <dbReference type="EMBL" id="ORE06387.1"/>
    </source>
</evidence>
<keyword evidence="3" id="KW-0723">Serine/threonine-protein kinase</keyword>
<dbReference type="SUPFAM" id="SSF56112">
    <property type="entry name" value="Protein kinase-like (PK-like)"/>
    <property type="match status" value="1"/>
</dbReference>
<dbReference type="SMART" id="SM00220">
    <property type="entry name" value="S_TKc"/>
    <property type="match status" value="1"/>
</dbReference>
<feature type="compositionally biased region" description="Basic and acidic residues" evidence="12">
    <location>
        <begin position="489"/>
        <end position="502"/>
    </location>
</feature>
<evidence type="ECO:0000256" key="11">
    <source>
        <dbReference type="PROSITE-ProRule" id="PRU10141"/>
    </source>
</evidence>
<dbReference type="EC" id="2.7.12.1" evidence="2"/>
<dbReference type="EMBL" id="KV921924">
    <property type="protein sequence ID" value="ORE06387.1"/>
    <property type="molecule type" value="Genomic_DNA"/>
</dbReference>
<dbReference type="InterPro" id="IPR008271">
    <property type="entry name" value="Ser/Thr_kinase_AS"/>
</dbReference>
<feature type="region of interest" description="Disordered" evidence="12">
    <location>
        <begin position="251"/>
        <end position="358"/>
    </location>
</feature>
<dbReference type="AlphaFoldDB" id="A0A1X0R2Z0"/>
<dbReference type="InterPro" id="IPR050494">
    <property type="entry name" value="Ser_Thr_dual-spec_kinase"/>
</dbReference>
<evidence type="ECO:0000256" key="5">
    <source>
        <dbReference type="ARBA" id="ARBA00022741"/>
    </source>
</evidence>
<evidence type="ECO:0000256" key="1">
    <source>
        <dbReference type="ARBA" id="ARBA00008867"/>
    </source>
</evidence>
<dbReference type="Pfam" id="PF00069">
    <property type="entry name" value="Pkinase"/>
    <property type="match status" value="1"/>
</dbReference>
<dbReference type="GO" id="GO:0005524">
    <property type="term" value="F:ATP binding"/>
    <property type="evidence" value="ECO:0007669"/>
    <property type="project" value="UniProtKB-UniRule"/>
</dbReference>
<dbReference type="InterPro" id="IPR000719">
    <property type="entry name" value="Prot_kinase_dom"/>
</dbReference>
<dbReference type="FunFam" id="1.10.510.10:FF:000112">
    <property type="entry name" value="Putative dual specificity tyrosine-phosphorylation-regulated kinase 2"/>
    <property type="match status" value="1"/>
</dbReference>
<dbReference type="PROSITE" id="PS00107">
    <property type="entry name" value="PROTEIN_KINASE_ATP"/>
    <property type="match status" value="1"/>
</dbReference>
<feature type="domain" description="Protein kinase" evidence="13">
    <location>
        <begin position="676"/>
        <end position="972"/>
    </location>
</feature>
<comment type="catalytic activity">
    <reaction evidence="10">
        <text>L-tyrosyl-[protein] + ATP = O-phospho-L-tyrosyl-[protein] + ADP + H(+)</text>
        <dbReference type="Rhea" id="RHEA:10596"/>
        <dbReference type="Rhea" id="RHEA-COMP:10136"/>
        <dbReference type="Rhea" id="RHEA-COMP:20101"/>
        <dbReference type="ChEBI" id="CHEBI:15378"/>
        <dbReference type="ChEBI" id="CHEBI:30616"/>
        <dbReference type="ChEBI" id="CHEBI:46858"/>
        <dbReference type="ChEBI" id="CHEBI:61978"/>
        <dbReference type="ChEBI" id="CHEBI:456216"/>
        <dbReference type="EC" id="2.7.12.1"/>
    </reaction>
</comment>
<comment type="similarity">
    <text evidence="1">Belongs to the protein kinase superfamily. CMGC Ser/Thr protein kinase family. MNB/DYRK subfamily.</text>
</comment>
<evidence type="ECO:0000256" key="8">
    <source>
        <dbReference type="ARBA" id="ARBA00049003"/>
    </source>
</evidence>
<keyword evidence="7 11" id="KW-0067">ATP-binding</keyword>
<name>A0A1X0R2Z0_RHIZD</name>
<feature type="binding site" evidence="11">
    <location>
        <position position="705"/>
    </location>
    <ligand>
        <name>ATP</name>
        <dbReference type="ChEBI" id="CHEBI:30616"/>
    </ligand>
</feature>
<keyword evidence="4" id="KW-0808">Transferase</keyword>
<evidence type="ECO:0000256" key="7">
    <source>
        <dbReference type="ARBA" id="ARBA00022840"/>
    </source>
</evidence>
<evidence type="ECO:0000256" key="12">
    <source>
        <dbReference type="SAM" id="MobiDB-lite"/>
    </source>
</evidence>
<dbReference type="InterPro" id="IPR017441">
    <property type="entry name" value="Protein_kinase_ATP_BS"/>
</dbReference>
<feature type="compositionally biased region" description="Polar residues" evidence="12">
    <location>
        <begin position="442"/>
        <end position="460"/>
    </location>
</feature>
<reference evidence="14" key="1">
    <citation type="journal article" date="2016" name="Proc. Natl. Acad. Sci. U.S.A.">
        <title>Lipid metabolic changes in an early divergent fungus govern the establishment of a mutualistic symbiosis with endobacteria.</title>
        <authorList>
            <person name="Lastovetsky O.A."/>
            <person name="Gaspar M.L."/>
            <person name="Mondo S.J."/>
            <person name="LaButti K.M."/>
            <person name="Sandor L."/>
            <person name="Grigoriev I.V."/>
            <person name="Henry S.A."/>
            <person name="Pawlowska T.E."/>
        </authorList>
    </citation>
    <scope>NUCLEOTIDE SEQUENCE [LARGE SCALE GENOMIC DNA]</scope>
    <source>
        <strain evidence="14">ATCC 52814</strain>
    </source>
</reference>
<dbReference type="GO" id="GO:0005856">
    <property type="term" value="C:cytoskeleton"/>
    <property type="evidence" value="ECO:0007669"/>
    <property type="project" value="TreeGrafter"/>
</dbReference>
<evidence type="ECO:0000256" key="10">
    <source>
        <dbReference type="ARBA" id="ARBA00051680"/>
    </source>
</evidence>
<gene>
    <name evidence="14" type="ORF">BCV72DRAFT_291952</name>
</gene>
<dbReference type="GO" id="GO:0005737">
    <property type="term" value="C:cytoplasm"/>
    <property type="evidence" value="ECO:0007669"/>
    <property type="project" value="TreeGrafter"/>
</dbReference>